<feature type="transmembrane region" description="Helical" evidence="7">
    <location>
        <begin position="253"/>
        <end position="273"/>
    </location>
</feature>
<evidence type="ECO:0000313" key="9">
    <source>
        <dbReference type="Proteomes" id="UP000019763"/>
    </source>
</evidence>
<keyword evidence="9" id="KW-1185">Reference proteome</keyword>
<dbReference type="InterPro" id="IPR004240">
    <property type="entry name" value="EMP70"/>
</dbReference>
<evidence type="ECO:0000256" key="7">
    <source>
        <dbReference type="RuleBase" id="RU363079"/>
    </source>
</evidence>
<feature type="transmembrane region" description="Helical" evidence="7">
    <location>
        <begin position="222"/>
        <end position="241"/>
    </location>
</feature>
<keyword evidence="5 7" id="KW-1133">Transmembrane helix</keyword>
<feature type="transmembrane region" description="Helical" evidence="7">
    <location>
        <begin position="186"/>
        <end position="210"/>
    </location>
</feature>
<keyword evidence="4" id="KW-0732">Signal</keyword>
<protein>
    <recommendedName>
        <fullName evidence="7">Transmembrane 9 superfamily member</fullName>
    </recommendedName>
</protein>
<accession>A0A023BDC2</accession>
<keyword evidence="6 7" id="KW-0472">Membrane</keyword>
<dbReference type="Proteomes" id="UP000019763">
    <property type="component" value="Unassembled WGS sequence"/>
</dbReference>
<evidence type="ECO:0000256" key="1">
    <source>
        <dbReference type="ARBA" id="ARBA00004141"/>
    </source>
</evidence>
<dbReference type="PANTHER" id="PTHR10766:SF41">
    <property type="entry name" value="TRANSMEMBRANE 9 SUPERFAMILY MEMBER 3"/>
    <property type="match status" value="1"/>
</dbReference>
<evidence type="ECO:0000256" key="3">
    <source>
        <dbReference type="ARBA" id="ARBA00022692"/>
    </source>
</evidence>
<reference evidence="8" key="1">
    <citation type="submission" date="2013-12" db="EMBL/GenBank/DDBJ databases">
        <authorList>
            <person name="Omoto C.K."/>
            <person name="Sibley D."/>
            <person name="Venepally P."/>
            <person name="Hadjithomas M."/>
            <person name="Karamycheva S."/>
            <person name="Brunk B."/>
            <person name="Roos D."/>
            <person name="Caler E."/>
            <person name="Lorenzi H."/>
        </authorList>
    </citation>
    <scope>NUCLEOTIDE SEQUENCE</scope>
</reference>
<feature type="transmembrane region" description="Helical" evidence="7">
    <location>
        <begin position="144"/>
        <end position="165"/>
    </location>
</feature>
<evidence type="ECO:0000256" key="5">
    <source>
        <dbReference type="ARBA" id="ARBA00022989"/>
    </source>
</evidence>
<proteinExistence type="inferred from homology"/>
<comment type="caution">
    <text evidence="8">The sequence shown here is derived from an EMBL/GenBank/DDBJ whole genome shotgun (WGS) entry which is preliminary data.</text>
</comment>
<evidence type="ECO:0000256" key="6">
    <source>
        <dbReference type="ARBA" id="ARBA00023136"/>
    </source>
</evidence>
<dbReference type="EMBL" id="AFNH02000040">
    <property type="protein sequence ID" value="EZG88193.1"/>
    <property type="molecule type" value="Genomic_DNA"/>
</dbReference>
<feature type="transmembrane region" description="Helical" evidence="7">
    <location>
        <begin position="382"/>
        <end position="405"/>
    </location>
</feature>
<dbReference type="AlphaFoldDB" id="A0A023BDC2"/>
<comment type="similarity">
    <text evidence="2 7">Belongs to the nonaspanin (TM9SF) (TC 9.A.2) family.</text>
</comment>
<evidence type="ECO:0000313" key="8">
    <source>
        <dbReference type="EMBL" id="EZG88193.1"/>
    </source>
</evidence>
<dbReference type="RefSeq" id="XP_011128617.1">
    <property type="nucleotide sequence ID" value="XM_011130315.1"/>
</dbReference>
<feature type="transmembrane region" description="Helical" evidence="7">
    <location>
        <begin position="293"/>
        <end position="316"/>
    </location>
</feature>
<keyword evidence="3 7" id="KW-0812">Transmembrane</keyword>
<gene>
    <name evidence="8" type="ORF">GNI_005410</name>
</gene>
<comment type="subcellular location">
    <subcellularLocation>
        <location evidence="1">Membrane</location>
        <topology evidence="1">Multi-pass membrane protein</topology>
    </subcellularLocation>
</comment>
<evidence type="ECO:0000256" key="2">
    <source>
        <dbReference type="ARBA" id="ARBA00005227"/>
    </source>
</evidence>
<feature type="transmembrane region" description="Helical" evidence="7">
    <location>
        <begin position="417"/>
        <end position="437"/>
    </location>
</feature>
<evidence type="ECO:0000256" key="4">
    <source>
        <dbReference type="ARBA" id="ARBA00022729"/>
    </source>
</evidence>
<dbReference type="GO" id="GO:0072657">
    <property type="term" value="P:protein localization to membrane"/>
    <property type="evidence" value="ECO:0007669"/>
    <property type="project" value="TreeGrafter"/>
</dbReference>
<organism evidence="8 9">
    <name type="scientific">Gregarina niphandrodes</name>
    <name type="common">Septate eugregarine</name>
    <dbReference type="NCBI Taxonomy" id="110365"/>
    <lineage>
        <taxon>Eukaryota</taxon>
        <taxon>Sar</taxon>
        <taxon>Alveolata</taxon>
        <taxon>Apicomplexa</taxon>
        <taxon>Conoidasida</taxon>
        <taxon>Gregarinasina</taxon>
        <taxon>Eugregarinorida</taxon>
        <taxon>Gregarinidae</taxon>
        <taxon>Gregarina</taxon>
    </lineage>
</organism>
<dbReference type="Pfam" id="PF02990">
    <property type="entry name" value="EMP70"/>
    <property type="match status" value="1"/>
</dbReference>
<dbReference type="PANTHER" id="PTHR10766">
    <property type="entry name" value="TRANSMEMBRANE 9 SUPERFAMILY PROTEIN"/>
    <property type="match status" value="1"/>
</dbReference>
<dbReference type="GeneID" id="22910479"/>
<dbReference type="GO" id="GO:0016020">
    <property type="term" value="C:membrane"/>
    <property type="evidence" value="ECO:0007669"/>
    <property type="project" value="UniProtKB-SubCell"/>
</dbReference>
<sequence>MAPLAVDLGADKGVTELCTARFKRREIAVLKALVHDSFWYSYVMPGGEEVRVPLGGNETMLYGHKTFHVFVDERLKTQDLKEAAEHGDEEHRTGALREQPRYVKKIAVVPSVLVPLKEDSEFRMTYDVIHYPYQEWPTNSRNLILLYNSFCVLALLAALATALRAELLRNPMKHFDPRQGLKRQEVLAVLVGTGTQLILAFAIVCLLGQLNLLLFGAQPFGVYAWLWAFTIAQVTNGFSVFRLFRLYRITQRVSAVVFAALLAVPLVCVVAIWQLNDIYGAIQSSRNISNLRLLLKTVLYIGLLLVPCHYLGALLSQQFSRTRDFKEPILHVTVDNLAPQSIRTAFVGLAGVFTFGASLPLLREFYDTAFGYRTEAPNPVVVFLSLIACIGVTACVSIACIQIYLQFKNPEWTSVPVYLGAGTAVAVMLYTLCWNIFSIELTLTNFIEYIVLSLFVGASASAVSYYTGEVYTSFLETDLSE</sequence>
<dbReference type="VEuPathDB" id="CryptoDB:GNI_005410"/>
<feature type="transmembrane region" description="Helical" evidence="7">
    <location>
        <begin position="449"/>
        <end position="467"/>
    </location>
</feature>
<name>A0A023BDC2_GRENI</name>